<evidence type="ECO:0000313" key="2">
    <source>
        <dbReference type="EMBL" id="OAF58097.1"/>
    </source>
</evidence>
<dbReference type="AlphaFoldDB" id="A0A177A7G3"/>
<dbReference type="Proteomes" id="UP000077154">
    <property type="component" value="Unassembled WGS sequence"/>
</dbReference>
<dbReference type="RefSeq" id="XP_024323382.1">
    <property type="nucleotide sequence ID" value="XM_024469020.1"/>
</dbReference>
<proteinExistence type="predicted"/>
<name>A0A177A7G3_9PEZI</name>
<protein>
    <submittedName>
        <fullName evidence="2">Uncharacterized protein</fullName>
    </submittedName>
</protein>
<dbReference type="EMBL" id="KV441398">
    <property type="protein sequence ID" value="OAF58097.1"/>
    <property type="molecule type" value="Genomic_DNA"/>
</dbReference>
<reference evidence="2" key="1">
    <citation type="submission" date="2016-03" db="EMBL/GenBank/DDBJ databases">
        <title>Updated assembly of Pseudogymnoascus destructans, the fungus causing white-nose syndrome of bats.</title>
        <authorList>
            <person name="Palmer J.M."/>
            <person name="Drees K.P."/>
            <person name="Foster J.T."/>
            <person name="Lindner D.L."/>
        </authorList>
    </citation>
    <scope>NUCLEOTIDE SEQUENCE [LARGE SCALE GENOMIC DNA]</scope>
    <source>
        <strain evidence="2">20631-21</strain>
    </source>
</reference>
<evidence type="ECO:0000256" key="1">
    <source>
        <dbReference type="SAM" id="MobiDB-lite"/>
    </source>
</evidence>
<sequence length="290" mass="33310">MDEAILQKVQEALTDNDKVFRRSNIEHVYKRTRNEWQKRMVNLLVQTGKDLVQTGKDLVQTKEGINYLQILLSSIVSEHLRSDLESSSNLTHEEEKYAKYGLAKSTILDSGSTTHICNDLSCMYDYVEQKGSMLAGKAECQILGYRKDSSQTLHHQMNAKNIHWDSRTRELYHKNGVLCYTPRHFGQTVLRYVLIDATFFVQMENDLGQMEDKKIQVAISTRNDLPKEGTPQKEQSHEKDRTIIIQDSTNDVSVPMKGSAPWPTPDLSSPILQSEHEDEDDDIDELSIMY</sequence>
<dbReference type="GeneID" id="36288464"/>
<gene>
    <name evidence="2" type="ORF">VC83_05398</name>
</gene>
<accession>A0A177A7G3</accession>
<feature type="compositionally biased region" description="Basic and acidic residues" evidence="1">
    <location>
        <begin position="224"/>
        <end position="242"/>
    </location>
</feature>
<organism evidence="2">
    <name type="scientific">Pseudogymnoascus destructans</name>
    <dbReference type="NCBI Taxonomy" id="655981"/>
    <lineage>
        <taxon>Eukaryota</taxon>
        <taxon>Fungi</taxon>
        <taxon>Dikarya</taxon>
        <taxon>Ascomycota</taxon>
        <taxon>Pezizomycotina</taxon>
        <taxon>Leotiomycetes</taxon>
        <taxon>Thelebolales</taxon>
        <taxon>Thelebolaceae</taxon>
        <taxon>Pseudogymnoascus</taxon>
    </lineage>
</organism>
<feature type="compositionally biased region" description="Acidic residues" evidence="1">
    <location>
        <begin position="276"/>
        <end position="290"/>
    </location>
</feature>
<feature type="region of interest" description="Disordered" evidence="1">
    <location>
        <begin position="222"/>
        <end position="290"/>
    </location>
</feature>
<dbReference type="OrthoDB" id="3544839at2759"/>